<dbReference type="SUPFAM" id="SSF57756">
    <property type="entry name" value="Retrovirus zinc finger-like domains"/>
    <property type="match status" value="1"/>
</dbReference>
<feature type="compositionally biased region" description="Acidic residues" evidence="2">
    <location>
        <begin position="125"/>
        <end position="141"/>
    </location>
</feature>
<sequence length="439" mass="49778">MSSSSSSPSSGLSTQSSTSREPTPEWDPQEAHAANIRRAIADGDESTHDSFVWSEDDQSLTDGESDLRFLAIGQSEEESDDDGFSWDGFSSAEEVKEEEEEEDNTSSDEPPAKRLCPWPGNISDFDSDYGDASEEDEDDEENLQRELPPELLQSNEATSDMASPINFNQFLEKEKLKSNGSNFTDWFRHVRIFLNGGNLQYVLDAPLGDPPAETETDEVKNVYATRKTRYSQVQCAILCSLEADLQKRFEHHDPHELINELKTIFETHAAVECYEASKHFFSCMMEEGSSVSEHMLAMTGHAKKLSDLGIVIPNRLGINRVLQSLPPSYKNFVMNYNMQNMNKELPELFAMLKSAEIEIKKEHQVLMVNKTTSFKKQGKSKGKNKKSGKKAATPPVKPKSGPKPDAECYYCKEKGHWKRNCSKYFSRRRRKKVYLIYML</sequence>
<evidence type="ECO:0000256" key="2">
    <source>
        <dbReference type="SAM" id="MobiDB-lite"/>
    </source>
</evidence>
<reference evidence="4" key="1">
    <citation type="submission" date="2023-07" db="EMBL/GenBank/DDBJ databases">
        <title>A chromosome-level genome assembly of Lolium multiflorum.</title>
        <authorList>
            <person name="Chen Y."/>
            <person name="Copetti D."/>
            <person name="Kolliker R."/>
            <person name="Studer B."/>
        </authorList>
    </citation>
    <scope>NUCLEOTIDE SEQUENCE</scope>
    <source>
        <strain evidence="4">02402/16</strain>
        <tissue evidence="4">Leaf</tissue>
    </source>
</reference>
<dbReference type="Proteomes" id="UP001231189">
    <property type="component" value="Unassembled WGS sequence"/>
</dbReference>
<keyword evidence="1" id="KW-0479">Metal-binding</keyword>
<feature type="compositionally biased region" description="Acidic residues" evidence="2">
    <location>
        <begin position="95"/>
        <end position="106"/>
    </location>
</feature>
<dbReference type="InterPro" id="IPR001878">
    <property type="entry name" value="Znf_CCHC"/>
</dbReference>
<keyword evidence="5" id="KW-1185">Reference proteome</keyword>
<gene>
    <name evidence="4" type="ORF">QYE76_063969</name>
</gene>
<name>A0AAD8S6M5_LOLMU</name>
<dbReference type="AlphaFoldDB" id="A0AAD8S6M5"/>
<dbReference type="Pfam" id="PF14223">
    <property type="entry name" value="Retrotran_gag_2"/>
    <property type="match status" value="1"/>
</dbReference>
<protein>
    <recommendedName>
        <fullName evidence="3">CCHC-type domain-containing protein</fullName>
    </recommendedName>
</protein>
<accession>A0AAD8S6M5</accession>
<keyword evidence="1" id="KW-0862">Zinc</keyword>
<dbReference type="Gene3D" id="4.10.60.10">
    <property type="entry name" value="Zinc finger, CCHC-type"/>
    <property type="match status" value="1"/>
</dbReference>
<evidence type="ECO:0000256" key="1">
    <source>
        <dbReference type="PROSITE-ProRule" id="PRU00047"/>
    </source>
</evidence>
<keyword evidence="1" id="KW-0863">Zinc-finger</keyword>
<organism evidence="4 5">
    <name type="scientific">Lolium multiflorum</name>
    <name type="common">Italian ryegrass</name>
    <name type="synonym">Lolium perenne subsp. multiflorum</name>
    <dbReference type="NCBI Taxonomy" id="4521"/>
    <lineage>
        <taxon>Eukaryota</taxon>
        <taxon>Viridiplantae</taxon>
        <taxon>Streptophyta</taxon>
        <taxon>Embryophyta</taxon>
        <taxon>Tracheophyta</taxon>
        <taxon>Spermatophyta</taxon>
        <taxon>Magnoliopsida</taxon>
        <taxon>Liliopsida</taxon>
        <taxon>Poales</taxon>
        <taxon>Poaceae</taxon>
        <taxon>BOP clade</taxon>
        <taxon>Pooideae</taxon>
        <taxon>Poodae</taxon>
        <taxon>Poeae</taxon>
        <taxon>Poeae Chloroplast Group 2 (Poeae type)</taxon>
        <taxon>Loliodinae</taxon>
        <taxon>Loliinae</taxon>
        <taxon>Lolium</taxon>
    </lineage>
</organism>
<dbReference type="InterPro" id="IPR036875">
    <property type="entry name" value="Znf_CCHC_sf"/>
</dbReference>
<feature type="region of interest" description="Disordered" evidence="2">
    <location>
        <begin position="370"/>
        <end position="404"/>
    </location>
</feature>
<feature type="compositionally biased region" description="Basic and acidic residues" evidence="2">
    <location>
        <begin position="39"/>
        <end position="48"/>
    </location>
</feature>
<feature type="domain" description="CCHC-type" evidence="3">
    <location>
        <begin position="408"/>
        <end position="423"/>
    </location>
</feature>
<dbReference type="GO" id="GO:0008270">
    <property type="term" value="F:zinc ion binding"/>
    <property type="evidence" value="ECO:0007669"/>
    <property type="project" value="UniProtKB-KW"/>
</dbReference>
<feature type="compositionally biased region" description="Acidic residues" evidence="2">
    <location>
        <begin position="75"/>
        <end position="84"/>
    </location>
</feature>
<dbReference type="PROSITE" id="PS50158">
    <property type="entry name" value="ZF_CCHC"/>
    <property type="match status" value="1"/>
</dbReference>
<evidence type="ECO:0000313" key="5">
    <source>
        <dbReference type="Proteomes" id="UP001231189"/>
    </source>
</evidence>
<evidence type="ECO:0000259" key="3">
    <source>
        <dbReference type="PROSITE" id="PS50158"/>
    </source>
</evidence>
<dbReference type="Pfam" id="PF00098">
    <property type="entry name" value="zf-CCHC"/>
    <property type="match status" value="1"/>
</dbReference>
<proteinExistence type="predicted"/>
<dbReference type="EMBL" id="JAUUTY010000004">
    <property type="protein sequence ID" value="KAK1646164.1"/>
    <property type="molecule type" value="Genomic_DNA"/>
</dbReference>
<dbReference type="GO" id="GO:0003676">
    <property type="term" value="F:nucleic acid binding"/>
    <property type="evidence" value="ECO:0007669"/>
    <property type="project" value="InterPro"/>
</dbReference>
<comment type="caution">
    <text evidence="4">The sequence shown here is derived from an EMBL/GenBank/DDBJ whole genome shotgun (WGS) entry which is preliminary data.</text>
</comment>
<feature type="compositionally biased region" description="Low complexity" evidence="2">
    <location>
        <begin position="1"/>
        <end position="19"/>
    </location>
</feature>
<feature type="compositionally biased region" description="Basic residues" evidence="2">
    <location>
        <begin position="376"/>
        <end position="389"/>
    </location>
</feature>
<feature type="region of interest" description="Disordered" evidence="2">
    <location>
        <begin position="1"/>
        <end position="144"/>
    </location>
</feature>
<evidence type="ECO:0000313" key="4">
    <source>
        <dbReference type="EMBL" id="KAK1646164.1"/>
    </source>
</evidence>
<dbReference type="SMART" id="SM00343">
    <property type="entry name" value="ZnF_C2HC"/>
    <property type="match status" value="1"/>
</dbReference>